<evidence type="ECO:0000256" key="1">
    <source>
        <dbReference type="SAM" id="MobiDB-lite"/>
    </source>
</evidence>
<dbReference type="AlphaFoldDB" id="M4BWW9"/>
<organism evidence="2 3">
    <name type="scientific">Hyaloperonospora arabidopsidis (strain Emoy2)</name>
    <name type="common">Downy mildew agent</name>
    <name type="synonym">Peronospora arabidopsidis</name>
    <dbReference type="NCBI Taxonomy" id="559515"/>
    <lineage>
        <taxon>Eukaryota</taxon>
        <taxon>Sar</taxon>
        <taxon>Stramenopiles</taxon>
        <taxon>Oomycota</taxon>
        <taxon>Peronosporomycetes</taxon>
        <taxon>Peronosporales</taxon>
        <taxon>Peronosporaceae</taxon>
        <taxon>Hyaloperonospora</taxon>
    </lineage>
</organism>
<proteinExistence type="predicted"/>
<dbReference type="VEuPathDB" id="FungiDB:HpaG811020"/>
<evidence type="ECO:0000313" key="3">
    <source>
        <dbReference type="Proteomes" id="UP000011713"/>
    </source>
</evidence>
<reference evidence="2" key="2">
    <citation type="submission" date="2015-06" db="UniProtKB">
        <authorList>
            <consortium name="EnsemblProtists"/>
        </authorList>
    </citation>
    <scope>IDENTIFICATION</scope>
    <source>
        <strain evidence="2">Emoy2</strain>
    </source>
</reference>
<evidence type="ECO:0000313" key="2">
    <source>
        <dbReference type="EnsemblProtists" id="HpaP811020"/>
    </source>
</evidence>
<dbReference type="EMBL" id="JH598007">
    <property type="status" value="NOT_ANNOTATED_CDS"/>
    <property type="molecule type" value="Genomic_DNA"/>
</dbReference>
<feature type="region of interest" description="Disordered" evidence="1">
    <location>
        <begin position="1"/>
        <end position="21"/>
    </location>
</feature>
<dbReference type="Proteomes" id="UP000011713">
    <property type="component" value="Unassembled WGS sequence"/>
</dbReference>
<accession>M4BWW9</accession>
<protein>
    <submittedName>
        <fullName evidence="2">Uncharacterized protein</fullName>
    </submittedName>
</protein>
<reference evidence="3" key="1">
    <citation type="journal article" date="2010" name="Science">
        <title>Signatures of adaptation to obligate biotrophy in the Hyaloperonospora arabidopsidis genome.</title>
        <authorList>
            <person name="Baxter L."/>
            <person name="Tripathy S."/>
            <person name="Ishaque N."/>
            <person name="Boot N."/>
            <person name="Cabral A."/>
            <person name="Kemen E."/>
            <person name="Thines M."/>
            <person name="Ah-Fong A."/>
            <person name="Anderson R."/>
            <person name="Badejoko W."/>
            <person name="Bittner-Eddy P."/>
            <person name="Boore J.L."/>
            <person name="Chibucos M.C."/>
            <person name="Coates M."/>
            <person name="Dehal P."/>
            <person name="Delehaunty K."/>
            <person name="Dong S."/>
            <person name="Downton P."/>
            <person name="Dumas B."/>
            <person name="Fabro G."/>
            <person name="Fronick C."/>
            <person name="Fuerstenberg S.I."/>
            <person name="Fulton L."/>
            <person name="Gaulin E."/>
            <person name="Govers F."/>
            <person name="Hughes L."/>
            <person name="Humphray S."/>
            <person name="Jiang R.H."/>
            <person name="Judelson H."/>
            <person name="Kamoun S."/>
            <person name="Kyung K."/>
            <person name="Meijer H."/>
            <person name="Minx P."/>
            <person name="Morris P."/>
            <person name="Nelson J."/>
            <person name="Phuntumart V."/>
            <person name="Qutob D."/>
            <person name="Rehmany A."/>
            <person name="Rougon-Cardoso A."/>
            <person name="Ryden P."/>
            <person name="Torto-Alalibo T."/>
            <person name="Studholme D."/>
            <person name="Wang Y."/>
            <person name="Win J."/>
            <person name="Wood J."/>
            <person name="Clifton S.W."/>
            <person name="Rogers J."/>
            <person name="Van den Ackerveken G."/>
            <person name="Jones J.D."/>
            <person name="McDowell J.M."/>
            <person name="Beynon J."/>
            <person name="Tyler B.M."/>
        </authorList>
    </citation>
    <scope>NUCLEOTIDE SEQUENCE [LARGE SCALE GENOMIC DNA]</scope>
    <source>
        <strain evidence="3">Emoy2</strain>
    </source>
</reference>
<dbReference type="EnsemblProtists" id="HpaT811020">
    <property type="protein sequence ID" value="HpaP811020"/>
    <property type="gene ID" value="HpaG811020"/>
</dbReference>
<dbReference type="InParanoid" id="M4BWW9"/>
<dbReference type="HOGENOM" id="CLU_2113641_0_0_1"/>
<sequence>MGAQVAQKDAQELPRRRSGRSGRCKCTELLYNRHDEQTELLIAVFGQQQHTQRCDKAPRAGHQHGRARVLMDGYTIEHRDWSNFDEEVGILYCNNAFKPPLGDTTSDSCVLYMCA</sequence>
<keyword evidence="3" id="KW-1185">Reference proteome</keyword>
<name>M4BWW9_HYAAE</name>